<evidence type="ECO:0000313" key="2">
    <source>
        <dbReference type="EMBL" id="KAJ7623693.1"/>
    </source>
</evidence>
<dbReference type="CDD" id="cd09271">
    <property type="entry name" value="RNase_H2-C"/>
    <property type="match status" value="1"/>
</dbReference>
<dbReference type="GO" id="GO:0032299">
    <property type="term" value="C:ribonuclease H2 complex"/>
    <property type="evidence" value="ECO:0007669"/>
    <property type="project" value="InterPro"/>
</dbReference>
<dbReference type="PANTHER" id="PTHR47204:SF1">
    <property type="entry name" value="RIBONUCLEASE H2 SUBUNIT C"/>
    <property type="match status" value="1"/>
</dbReference>
<dbReference type="GO" id="GO:0006401">
    <property type="term" value="P:RNA catabolic process"/>
    <property type="evidence" value="ECO:0007669"/>
    <property type="project" value="InterPro"/>
</dbReference>
<organism evidence="2 3">
    <name type="scientific">Roridomyces roridus</name>
    <dbReference type="NCBI Taxonomy" id="1738132"/>
    <lineage>
        <taxon>Eukaryota</taxon>
        <taxon>Fungi</taxon>
        <taxon>Dikarya</taxon>
        <taxon>Basidiomycota</taxon>
        <taxon>Agaricomycotina</taxon>
        <taxon>Agaricomycetes</taxon>
        <taxon>Agaricomycetidae</taxon>
        <taxon>Agaricales</taxon>
        <taxon>Marasmiineae</taxon>
        <taxon>Mycenaceae</taxon>
        <taxon>Roridomyces</taxon>
    </lineage>
</organism>
<keyword evidence="3" id="KW-1185">Reference proteome</keyword>
<feature type="region of interest" description="Disordered" evidence="1">
    <location>
        <begin position="117"/>
        <end position="144"/>
    </location>
</feature>
<sequence>MPAPILSIAPLSGSLLNATPNLMPFHVEHDGPAPIDTYFLVQAAKEDVAKPPPPVSEEDSVSEMITSTSAAPIPSSEEPSRRGAEPSTRFVATFRGRTVHGLEVEMPIGYTGLIMTGEGKQRQPATKPSAKPRGGRTTRGARRALEADADTELMDVDGENSPLGDNDQTSRALMPTAQFGSFVLWHPDIPTDPGRDEYARSLTEWIALADQIHRVEE</sequence>
<dbReference type="InterPro" id="IPR013924">
    <property type="entry name" value="RNase_H2_suC"/>
</dbReference>
<dbReference type="Gene3D" id="2.40.128.680">
    <property type="match status" value="1"/>
</dbReference>
<reference evidence="2" key="1">
    <citation type="submission" date="2023-03" db="EMBL/GenBank/DDBJ databases">
        <title>Massive genome expansion in bonnet fungi (Mycena s.s.) driven by repeated elements and novel gene families across ecological guilds.</title>
        <authorList>
            <consortium name="Lawrence Berkeley National Laboratory"/>
            <person name="Harder C.B."/>
            <person name="Miyauchi S."/>
            <person name="Viragh M."/>
            <person name="Kuo A."/>
            <person name="Thoen E."/>
            <person name="Andreopoulos B."/>
            <person name="Lu D."/>
            <person name="Skrede I."/>
            <person name="Drula E."/>
            <person name="Henrissat B."/>
            <person name="Morin E."/>
            <person name="Kohler A."/>
            <person name="Barry K."/>
            <person name="LaButti K."/>
            <person name="Morin E."/>
            <person name="Salamov A."/>
            <person name="Lipzen A."/>
            <person name="Mereny Z."/>
            <person name="Hegedus B."/>
            <person name="Baldrian P."/>
            <person name="Stursova M."/>
            <person name="Weitz H."/>
            <person name="Taylor A."/>
            <person name="Grigoriev I.V."/>
            <person name="Nagy L.G."/>
            <person name="Martin F."/>
            <person name="Kauserud H."/>
        </authorList>
    </citation>
    <scope>NUCLEOTIDE SEQUENCE</scope>
    <source>
        <strain evidence="2">9284</strain>
    </source>
</reference>
<feature type="region of interest" description="Disordered" evidence="1">
    <location>
        <begin position="48"/>
        <end position="88"/>
    </location>
</feature>
<protein>
    <submittedName>
        <fullName evidence="2">Ribonuclease H2, subunit C</fullName>
    </submittedName>
</protein>
<proteinExistence type="predicted"/>
<dbReference type="PANTHER" id="PTHR47204">
    <property type="entry name" value="OS02G0168900 PROTEIN"/>
    <property type="match status" value="1"/>
</dbReference>
<dbReference type="AlphaFoldDB" id="A0AAD7BKS9"/>
<feature type="compositionally biased region" description="Low complexity" evidence="1">
    <location>
        <begin position="62"/>
        <end position="77"/>
    </location>
</feature>
<dbReference type="EMBL" id="JARKIF010000014">
    <property type="protein sequence ID" value="KAJ7623693.1"/>
    <property type="molecule type" value="Genomic_DNA"/>
</dbReference>
<name>A0AAD7BKS9_9AGAR</name>
<evidence type="ECO:0000256" key="1">
    <source>
        <dbReference type="SAM" id="MobiDB-lite"/>
    </source>
</evidence>
<comment type="caution">
    <text evidence="2">The sequence shown here is derived from an EMBL/GenBank/DDBJ whole genome shotgun (WGS) entry which is preliminary data.</text>
</comment>
<dbReference type="Proteomes" id="UP001221142">
    <property type="component" value="Unassembled WGS sequence"/>
</dbReference>
<gene>
    <name evidence="2" type="ORF">FB45DRAFT_926487</name>
</gene>
<evidence type="ECO:0000313" key="3">
    <source>
        <dbReference type="Proteomes" id="UP001221142"/>
    </source>
</evidence>
<dbReference type="Pfam" id="PF08615">
    <property type="entry name" value="RNase_H2_suC"/>
    <property type="match status" value="1"/>
</dbReference>
<feature type="compositionally biased region" description="Basic residues" evidence="1">
    <location>
        <begin position="133"/>
        <end position="142"/>
    </location>
</feature>
<accession>A0AAD7BKS9</accession>